<dbReference type="Proteomes" id="UP000305067">
    <property type="component" value="Unassembled WGS sequence"/>
</dbReference>
<keyword evidence="2" id="KW-1185">Reference proteome</keyword>
<dbReference type="AlphaFoldDB" id="A0A5C3Q273"/>
<organism evidence="1 2">
    <name type="scientific">Pterulicium gracile</name>
    <dbReference type="NCBI Taxonomy" id="1884261"/>
    <lineage>
        <taxon>Eukaryota</taxon>
        <taxon>Fungi</taxon>
        <taxon>Dikarya</taxon>
        <taxon>Basidiomycota</taxon>
        <taxon>Agaricomycotina</taxon>
        <taxon>Agaricomycetes</taxon>
        <taxon>Agaricomycetidae</taxon>
        <taxon>Agaricales</taxon>
        <taxon>Pleurotineae</taxon>
        <taxon>Pterulaceae</taxon>
        <taxon>Pterulicium</taxon>
    </lineage>
</organism>
<sequence>MELQAAVFEHIQEREDLAEPIRRRVGELNVHLGMDVLPQAPEEATVEEAPESAPVRIDSYFRRGVQAWDGGKRKRSNALSGSFPYATYSSRITFPELCSFNQSTGSITSFPASRASSSLVYKSSVRQVSGRIYVPLPSLPISPSICEMARLFHADHARGEIHHDPVAEEEHSWPVVARLGVEEEFDVDG</sequence>
<gene>
    <name evidence="1" type="ORF">BDV98DRAFT_608540</name>
</gene>
<evidence type="ECO:0000313" key="2">
    <source>
        <dbReference type="Proteomes" id="UP000305067"/>
    </source>
</evidence>
<accession>A0A5C3Q273</accession>
<proteinExistence type="predicted"/>
<dbReference type="EMBL" id="ML178867">
    <property type="protein sequence ID" value="TFK96082.1"/>
    <property type="molecule type" value="Genomic_DNA"/>
</dbReference>
<protein>
    <submittedName>
        <fullName evidence="1">Uncharacterized protein</fullName>
    </submittedName>
</protein>
<evidence type="ECO:0000313" key="1">
    <source>
        <dbReference type="EMBL" id="TFK96082.1"/>
    </source>
</evidence>
<name>A0A5C3Q273_9AGAR</name>
<reference evidence="1 2" key="1">
    <citation type="journal article" date="2019" name="Nat. Ecol. Evol.">
        <title>Megaphylogeny resolves global patterns of mushroom evolution.</title>
        <authorList>
            <person name="Varga T."/>
            <person name="Krizsan K."/>
            <person name="Foldi C."/>
            <person name="Dima B."/>
            <person name="Sanchez-Garcia M."/>
            <person name="Sanchez-Ramirez S."/>
            <person name="Szollosi G.J."/>
            <person name="Szarkandi J.G."/>
            <person name="Papp V."/>
            <person name="Albert L."/>
            <person name="Andreopoulos W."/>
            <person name="Angelini C."/>
            <person name="Antonin V."/>
            <person name="Barry K.W."/>
            <person name="Bougher N.L."/>
            <person name="Buchanan P."/>
            <person name="Buyck B."/>
            <person name="Bense V."/>
            <person name="Catcheside P."/>
            <person name="Chovatia M."/>
            <person name="Cooper J."/>
            <person name="Damon W."/>
            <person name="Desjardin D."/>
            <person name="Finy P."/>
            <person name="Geml J."/>
            <person name="Haridas S."/>
            <person name="Hughes K."/>
            <person name="Justo A."/>
            <person name="Karasinski D."/>
            <person name="Kautmanova I."/>
            <person name="Kiss B."/>
            <person name="Kocsube S."/>
            <person name="Kotiranta H."/>
            <person name="LaButti K.M."/>
            <person name="Lechner B.E."/>
            <person name="Liimatainen K."/>
            <person name="Lipzen A."/>
            <person name="Lukacs Z."/>
            <person name="Mihaltcheva S."/>
            <person name="Morgado L.N."/>
            <person name="Niskanen T."/>
            <person name="Noordeloos M.E."/>
            <person name="Ohm R.A."/>
            <person name="Ortiz-Santana B."/>
            <person name="Ovrebo C."/>
            <person name="Racz N."/>
            <person name="Riley R."/>
            <person name="Savchenko A."/>
            <person name="Shiryaev A."/>
            <person name="Soop K."/>
            <person name="Spirin V."/>
            <person name="Szebenyi C."/>
            <person name="Tomsovsky M."/>
            <person name="Tulloss R.E."/>
            <person name="Uehling J."/>
            <person name="Grigoriev I.V."/>
            <person name="Vagvolgyi C."/>
            <person name="Papp T."/>
            <person name="Martin F.M."/>
            <person name="Miettinen O."/>
            <person name="Hibbett D.S."/>
            <person name="Nagy L.G."/>
        </authorList>
    </citation>
    <scope>NUCLEOTIDE SEQUENCE [LARGE SCALE GENOMIC DNA]</scope>
    <source>
        <strain evidence="1 2">CBS 309.79</strain>
    </source>
</reference>